<proteinExistence type="predicted"/>
<accession>A0AAV9EA29</accession>
<reference evidence="1" key="2">
    <citation type="submission" date="2023-06" db="EMBL/GenBank/DDBJ databases">
        <authorList>
            <person name="Ma L."/>
            <person name="Liu K.-W."/>
            <person name="Li Z."/>
            <person name="Hsiao Y.-Y."/>
            <person name="Qi Y."/>
            <person name="Fu T."/>
            <person name="Tang G."/>
            <person name="Zhang D."/>
            <person name="Sun W.-H."/>
            <person name="Liu D.-K."/>
            <person name="Li Y."/>
            <person name="Chen G.-Z."/>
            <person name="Liu X.-D."/>
            <person name="Liao X.-Y."/>
            <person name="Jiang Y.-T."/>
            <person name="Yu X."/>
            <person name="Hao Y."/>
            <person name="Huang J."/>
            <person name="Zhao X.-W."/>
            <person name="Ke S."/>
            <person name="Chen Y.-Y."/>
            <person name="Wu W.-L."/>
            <person name="Hsu J.-L."/>
            <person name="Lin Y.-F."/>
            <person name="Huang M.-D."/>
            <person name="Li C.-Y."/>
            <person name="Huang L."/>
            <person name="Wang Z.-W."/>
            <person name="Zhao X."/>
            <person name="Zhong W.-Y."/>
            <person name="Peng D.-H."/>
            <person name="Ahmad S."/>
            <person name="Lan S."/>
            <person name="Zhang J.-S."/>
            <person name="Tsai W.-C."/>
            <person name="Van De Peer Y."/>
            <person name="Liu Z.-J."/>
        </authorList>
    </citation>
    <scope>NUCLEOTIDE SEQUENCE</scope>
    <source>
        <strain evidence="1">CP</strain>
        <tissue evidence="1">Leaves</tissue>
    </source>
</reference>
<comment type="caution">
    <text evidence="1">The sequence shown here is derived from an EMBL/GenBank/DDBJ whole genome shotgun (WGS) entry which is preliminary data.</text>
</comment>
<evidence type="ECO:0000313" key="2">
    <source>
        <dbReference type="Proteomes" id="UP001180020"/>
    </source>
</evidence>
<keyword evidence="2" id="KW-1185">Reference proteome</keyword>
<dbReference type="Proteomes" id="UP001180020">
    <property type="component" value="Unassembled WGS sequence"/>
</dbReference>
<dbReference type="PANTHER" id="PTHR31973">
    <property type="entry name" value="POLYPROTEIN, PUTATIVE-RELATED"/>
    <property type="match status" value="1"/>
</dbReference>
<protein>
    <submittedName>
        <fullName evidence="1">Uncharacterized protein</fullName>
    </submittedName>
</protein>
<dbReference type="AlphaFoldDB" id="A0AAV9EA29"/>
<dbReference type="PANTHER" id="PTHR31973:SF166">
    <property type="entry name" value="OS10G0104700 PROTEIN"/>
    <property type="match status" value="1"/>
</dbReference>
<sequence>MTAVKEPRVTNRDIVNDVFTDYGIQLPYYKAWHGKEVACKDLHGDESLSFDNLRWYADAVIATNPGSYVELECISDDHRFRRSFVCFGASLIDAAAYGLRIEYYTKSLAHMRGYSEQAVKWVEDSNPNHWANAFFQEKDMGKYLYRQAYVAAILPIVVFRGQRGKHSSFSTSKDLRNIFTSKPWDLTLFEIP</sequence>
<organism evidence="1 2">
    <name type="scientific">Acorus calamus</name>
    <name type="common">Sweet flag</name>
    <dbReference type="NCBI Taxonomy" id="4465"/>
    <lineage>
        <taxon>Eukaryota</taxon>
        <taxon>Viridiplantae</taxon>
        <taxon>Streptophyta</taxon>
        <taxon>Embryophyta</taxon>
        <taxon>Tracheophyta</taxon>
        <taxon>Spermatophyta</taxon>
        <taxon>Magnoliopsida</taxon>
        <taxon>Liliopsida</taxon>
        <taxon>Acoraceae</taxon>
        <taxon>Acorus</taxon>
    </lineage>
</organism>
<evidence type="ECO:0000313" key="1">
    <source>
        <dbReference type="EMBL" id="KAK1310066.1"/>
    </source>
</evidence>
<gene>
    <name evidence="1" type="ORF">QJS10_CPA08g00881</name>
</gene>
<dbReference type="EMBL" id="JAUJYO010000008">
    <property type="protein sequence ID" value="KAK1310066.1"/>
    <property type="molecule type" value="Genomic_DNA"/>
</dbReference>
<reference evidence="1" key="1">
    <citation type="journal article" date="2023" name="Nat. Commun.">
        <title>Diploid and tetraploid genomes of Acorus and the evolution of monocots.</title>
        <authorList>
            <person name="Ma L."/>
            <person name="Liu K.W."/>
            <person name="Li Z."/>
            <person name="Hsiao Y.Y."/>
            <person name="Qi Y."/>
            <person name="Fu T."/>
            <person name="Tang G.D."/>
            <person name="Zhang D."/>
            <person name="Sun W.H."/>
            <person name="Liu D.K."/>
            <person name="Li Y."/>
            <person name="Chen G.Z."/>
            <person name="Liu X.D."/>
            <person name="Liao X.Y."/>
            <person name="Jiang Y.T."/>
            <person name="Yu X."/>
            <person name="Hao Y."/>
            <person name="Huang J."/>
            <person name="Zhao X.W."/>
            <person name="Ke S."/>
            <person name="Chen Y.Y."/>
            <person name="Wu W.L."/>
            <person name="Hsu J.L."/>
            <person name="Lin Y.F."/>
            <person name="Huang M.D."/>
            <person name="Li C.Y."/>
            <person name="Huang L."/>
            <person name="Wang Z.W."/>
            <person name="Zhao X."/>
            <person name="Zhong W.Y."/>
            <person name="Peng D.H."/>
            <person name="Ahmad S."/>
            <person name="Lan S."/>
            <person name="Zhang J.S."/>
            <person name="Tsai W.C."/>
            <person name="Van de Peer Y."/>
            <person name="Liu Z.J."/>
        </authorList>
    </citation>
    <scope>NUCLEOTIDE SEQUENCE</scope>
    <source>
        <strain evidence="1">CP</strain>
    </source>
</reference>
<name>A0AAV9EA29_ACOCL</name>